<reference evidence="3" key="1">
    <citation type="submission" date="2017-09" db="EMBL/GenBank/DDBJ databases">
        <authorList>
            <person name="Varghese N."/>
            <person name="Submissions S."/>
        </authorList>
    </citation>
    <scope>NUCLEOTIDE SEQUENCE [LARGE SCALE GENOMIC DNA]</scope>
    <source>
        <strain evidence="3">DSM 25885</strain>
    </source>
</reference>
<dbReference type="Proteomes" id="UP000219048">
    <property type="component" value="Unassembled WGS sequence"/>
</dbReference>
<evidence type="ECO:0000313" key="2">
    <source>
        <dbReference type="EMBL" id="SNZ00808.1"/>
    </source>
</evidence>
<accession>A0A285MUL6</accession>
<keyword evidence="3" id="KW-1185">Reference proteome</keyword>
<dbReference type="EMBL" id="OBEH01000004">
    <property type="protein sequence ID" value="SNZ00808.1"/>
    <property type="molecule type" value="Genomic_DNA"/>
</dbReference>
<proteinExistence type="predicted"/>
<organism evidence="2 3">
    <name type="scientific">Flagellimonas pacifica</name>
    <dbReference type="NCBI Taxonomy" id="1247520"/>
    <lineage>
        <taxon>Bacteria</taxon>
        <taxon>Pseudomonadati</taxon>
        <taxon>Bacteroidota</taxon>
        <taxon>Flavobacteriia</taxon>
        <taxon>Flavobacteriales</taxon>
        <taxon>Flavobacteriaceae</taxon>
        <taxon>Flagellimonas</taxon>
    </lineage>
</organism>
<protein>
    <submittedName>
        <fullName evidence="2">Uncharacterized protein</fullName>
    </submittedName>
</protein>
<dbReference type="RefSeq" id="WP_097046278.1">
    <property type="nucleotide sequence ID" value="NZ_OBEH01000004.1"/>
</dbReference>
<evidence type="ECO:0000256" key="1">
    <source>
        <dbReference type="SAM" id="SignalP"/>
    </source>
</evidence>
<dbReference type="PROSITE" id="PS51257">
    <property type="entry name" value="PROKAR_LIPOPROTEIN"/>
    <property type="match status" value="1"/>
</dbReference>
<sequence>MRYFSLKASALFFLLTLVVGCGKQDKTIMDVGGFEIGIDRTGALIKLTDGKNNVDYAFVDVERQPIMSIQVNGKLEQPTSCEFDSNTNRFLLKYSEDAILAEIEIANKEDYITFELVSISNPDKVELVTWGPYRTTIGKTIGETVGVVRNDTFAIGLQSLNMRTLGGYPTDDDISPEFDIFSTTSLLDVSDSLKILYRGHTALPKRYGSNLQAYTRNRKAERVIENMHHHKYTAPSYEDEGVMGSKIALFGCQPKEVLNTLEKIEIEEGLPHPKLDGVWAKKSPLASSAYLIQNFSVSNIDKAIALTKKAGLKYLYHSDPFENWGHFDLKKEDFPENWESMKSIVEKAAAQDIQVGVHTLSNFITPNDPYVTSIPDERLAKVGSDFLVNSIDDKEKDIEIKDPSFFNQMNNNNLHAVVIGKEIIRYESVSEFAPWILKNCSRGAFGTTSAAHEQGARISKLADHAYRTFLTNTELSVEMGEKLAQLYNKTGLRQISFDGLEGNHSTGMGTYGQLLFTHAWYDNLESQIKDDYVMDASRSGHYFWHSFTRMNWGEPWYDGFRESQTLYRILNQDYFRRNYIPGMLGWFAMRENTSIEDIEWMLARSAAFDAGYALVTSAEIIDTNGFGDEALEQIKQWEKARISGAFSSDQKKRMENIEKEFTLETVSGTEWNLIPYAVERFEHLAKTRQPGEPVWTNFAFNNEHEEQTIKFILSTKNGGSASGVTMEINNFKKVHLNVVIGPNQFLKYNGGNEAILYNATWNKIKSIPIDQEKLIIGTGEQKIKVDCHFSPTEDTSLKLEIRTAGTPERVKKL</sequence>
<name>A0A285MUL6_9FLAO</name>
<dbReference type="OrthoDB" id="2484068at2"/>
<dbReference type="AlphaFoldDB" id="A0A285MUL6"/>
<gene>
    <name evidence="2" type="ORF">SAMN06265377_2634</name>
</gene>
<keyword evidence="1" id="KW-0732">Signal</keyword>
<evidence type="ECO:0000313" key="3">
    <source>
        <dbReference type="Proteomes" id="UP000219048"/>
    </source>
</evidence>
<feature type="chain" id="PRO_5012696104" evidence="1">
    <location>
        <begin position="24"/>
        <end position="813"/>
    </location>
</feature>
<feature type="signal peptide" evidence="1">
    <location>
        <begin position="1"/>
        <end position="23"/>
    </location>
</feature>